<dbReference type="GO" id="GO:0034551">
    <property type="term" value="P:mitochondrial respiratory chain complex III assembly"/>
    <property type="evidence" value="ECO:0007669"/>
    <property type="project" value="UniProtKB-ARBA"/>
</dbReference>
<keyword evidence="6" id="KW-0378">Hydrolase</keyword>
<accession>A0A0N1H9M1</accession>
<dbReference type="CDD" id="cd19510">
    <property type="entry name" value="RecA-like_BCS1"/>
    <property type="match status" value="1"/>
</dbReference>
<evidence type="ECO:0000256" key="2">
    <source>
        <dbReference type="ARBA" id="ARBA00007448"/>
    </source>
</evidence>
<dbReference type="Pfam" id="PF25426">
    <property type="entry name" value="AAA_lid_BCS1"/>
    <property type="match status" value="1"/>
</dbReference>
<keyword evidence="3" id="KW-0812">Transmembrane</keyword>
<evidence type="ECO:0000259" key="14">
    <source>
        <dbReference type="SMART" id="SM01024"/>
    </source>
</evidence>
<organism evidence="15 16">
    <name type="scientific">Cyphellophora attinorum</name>
    <dbReference type="NCBI Taxonomy" id="1664694"/>
    <lineage>
        <taxon>Eukaryota</taxon>
        <taxon>Fungi</taxon>
        <taxon>Dikarya</taxon>
        <taxon>Ascomycota</taxon>
        <taxon>Pezizomycotina</taxon>
        <taxon>Eurotiomycetes</taxon>
        <taxon>Chaetothyriomycetidae</taxon>
        <taxon>Chaetothyriales</taxon>
        <taxon>Cyphellophoraceae</taxon>
        <taxon>Cyphellophora</taxon>
    </lineage>
</organism>
<dbReference type="GeneID" id="28740600"/>
<keyword evidence="4 12" id="KW-0547">Nucleotide-binding</keyword>
<evidence type="ECO:0000256" key="10">
    <source>
        <dbReference type="ARBA" id="ARBA00023136"/>
    </source>
</evidence>
<proteinExistence type="inferred from homology"/>
<gene>
    <name evidence="15" type="ORF">AB675_8286</name>
</gene>
<dbReference type="OrthoDB" id="10251412at2759"/>
<evidence type="ECO:0000256" key="9">
    <source>
        <dbReference type="ARBA" id="ARBA00023128"/>
    </source>
</evidence>
<evidence type="ECO:0000259" key="13">
    <source>
        <dbReference type="SMART" id="SM00382"/>
    </source>
</evidence>
<evidence type="ECO:0000256" key="12">
    <source>
        <dbReference type="RuleBase" id="RU003651"/>
    </source>
</evidence>
<dbReference type="Gene3D" id="3.40.50.300">
    <property type="entry name" value="P-loop containing nucleotide triphosphate hydrolases"/>
    <property type="match status" value="1"/>
</dbReference>
<evidence type="ECO:0000256" key="11">
    <source>
        <dbReference type="ARBA" id="ARBA00048778"/>
    </source>
</evidence>
<dbReference type="InterPro" id="IPR027417">
    <property type="entry name" value="P-loop_NTPase"/>
</dbReference>
<dbReference type="AlphaFoldDB" id="A0A0N1H9M1"/>
<evidence type="ECO:0000256" key="8">
    <source>
        <dbReference type="ARBA" id="ARBA00022989"/>
    </source>
</evidence>
<keyword evidence="10" id="KW-0472">Membrane</keyword>
<dbReference type="InterPro" id="IPR050747">
    <property type="entry name" value="Mitochondrial_chaperone_BCS1"/>
</dbReference>
<sequence length="500" mass="54937">MQIGGSDASTAAVQPNAASKQELVQQLATSSNTDGGIIAQLTSNPFFTAGFGLAGLGAAATFARRGVKSGAALLKRRLLVDVEITNRDVSYQWFLYWLKLHEQGRLVQHAVSAGRKPSSMSALLQRLTPSMRQLSIDTELEKLPNGAIKANFVLVAGPGRHFLRYHNAFIAVNRQRETKQYTADGKPWETITLTTLYSQRHVFESIFTEAHALAVENVEGKTPIFIPRSTEWKEFGNARPKRPLESVLLDEGVKERIVSDVQDFIASKKWYADRGVPYRRGYLLYGPPGTGKSSFIQALAGHLDYNIALLNLSEKGMTDDRLNYLLTIIPERTIVLLEDVDVAWVNRRDMGGDGYNGPSVTMSGLLNALDGVASAEERIIFLTTNHVEKLDAALVRPGRVDMTVYLGNASVYQIQQLWKRFYDDVDPDGVHRQKFLETLQAQGMLRVDESGASASDVSPAAIQGLFLYNKDNPLGAIEMAGQLLPPLQGSPSSISAADKS</sequence>
<evidence type="ECO:0000256" key="4">
    <source>
        <dbReference type="ARBA" id="ARBA00022741"/>
    </source>
</evidence>
<evidence type="ECO:0000313" key="15">
    <source>
        <dbReference type="EMBL" id="KPI44284.1"/>
    </source>
</evidence>
<comment type="caution">
    <text evidence="15">The sequence shown here is derived from an EMBL/GenBank/DDBJ whole genome shotgun (WGS) entry which is preliminary data.</text>
</comment>
<keyword evidence="8" id="KW-1133">Transmembrane helix</keyword>
<dbReference type="RefSeq" id="XP_018004247.1">
    <property type="nucleotide sequence ID" value="XM_018148720.1"/>
</dbReference>
<dbReference type="EMBL" id="LFJN01000003">
    <property type="protein sequence ID" value="KPI44284.1"/>
    <property type="molecule type" value="Genomic_DNA"/>
</dbReference>
<keyword evidence="5" id="KW-0999">Mitochondrion inner membrane</keyword>
<keyword evidence="16" id="KW-1185">Reference proteome</keyword>
<dbReference type="InterPro" id="IPR014851">
    <property type="entry name" value="BCS1_N"/>
</dbReference>
<dbReference type="InterPro" id="IPR003959">
    <property type="entry name" value="ATPase_AAA_core"/>
</dbReference>
<evidence type="ECO:0000256" key="7">
    <source>
        <dbReference type="ARBA" id="ARBA00022840"/>
    </source>
</evidence>
<dbReference type="SMART" id="SM00382">
    <property type="entry name" value="AAA"/>
    <property type="match status" value="1"/>
</dbReference>
<dbReference type="PANTHER" id="PTHR23070">
    <property type="entry name" value="BCS1 AAA-TYPE ATPASE"/>
    <property type="match status" value="1"/>
</dbReference>
<keyword evidence="9" id="KW-0496">Mitochondrion</keyword>
<dbReference type="Pfam" id="PF08740">
    <property type="entry name" value="BCS1_N"/>
    <property type="match status" value="1"/>
</dbReference>
<dbReference type="VEuPathDB" id="FungiDB:AB675_8286"/>
<protein>
    <submittedName>
        <fullName evidence="15">Mitochondrial chaperone BCS1</fullName>
    </submittedName>
</protein>
<name>A0A0N1H9M1_9EURO</name>
<comment type="subcellular location">
    <subcellularLocation>
        <location evidence="1">Mitochondrion inner membrane</location>
        <topology evidence="1">Single-pass membrane protein</topology>
    </subcellularLocation>
</comment>
<dbReference type="GO" id="GO:0005524">
    <property type="term" value="F:ATP binding"/>
    <property type="evidence" value="ECO:0007669"/>
    <property type="project" value="UniProtKB-KW"/>
</dbReference>
<dbReference type="Pfam" id="PF00004">
    <property type="entry name" value="AAA"/>
    <property type="match status" value="1"/>
</dbReference>
<comment type="similarity">
    <text evidence="2">Belongs to the AAA ATPase family. BCS1 subfamily.</text>
</comment>
<dbReference type="InterPro" id="IPR003960">
    <property type="entry name" value="ATPase_AAA_CS"/>
</dbReference>
<dbReference type="FunFam" id="3.40.50.300:FF:000768">
    <property type="entry name" value="Probable mitochondrial chaperone bcs1"/>
    <property type="match status" value="1"/>
</dbReference>
<evidence type="ECO:0000256" key="6">
    <source>
        <dbReference type="ARBA" id="ARBA00022801"/>
    </source>
</evidence>
<dbReference type="InterPro" id="IPR003593">
    <property type="entry name" value="AAA+_ATPase"/>
</dbReference>
<dbReference type="SUPFAM" id="SSF52540">
    <property type="entry name" value="P-loop containing nucleoside triphosphate hydrolases"/>
    <property type="match status" value="1"/>
</dbReference>
<dbReference type="GO" id="GO:0016887">
    <property type="term" value="F:ATP hydrolysis activity"/>
    <property type="evidence" value="ECO:0007669"/>
    <property type="project" value="InterPro"/>
</dbReference>
<dbReference type="STRING" id="1664694.A0A0N1H9M1"/>
<feature type="domain" description="BCS1 N-terminal" evidence="14">
    <location>
        <begin position="54"/>
        <end position="247"/>
    </location>
</feature>
<dbReference type="SMART" id="SM01024">
    <property type="entry name" value="BCS1_N"/>
    <property type="match status" value="1"/>
</dbReference>
<dbReference type="InterPro" id="IPR057495">
    <property type="entry name" value="AAA_lid_BCS1"/>
</dbReference>
<evidence type="ECO:0000256" key="1">
    <source>
        <dbReference type="ARBA" id="ARBA00004434"/>
    </source>
</evidence>
<evidence type="ECO:0000256" key="3">
    <source>
        <dbReference type="ARBA" id="ARBA00022692"/>
    </source>
</evidence>
<evidence type="ECO:0000313" key="16">
    <source>
        <dbReference type="Proteomes" id="UP000038010"/>
    </source>
</evidence>
<comment type="catalytic activity">
    <reaction evidence="11">
        <text>ATP + H2O = ADP + phosphate + H(+)</text>
        <dbReference type="Rhea" id="RHEA:13065"/>
        <dbReference type="ChEBI" id="CHEBI:15377"/>
        <dbReference type="ChEBI" id="CHEBI:15378"/>
        <dbReference type="ChEBI" id="CHEBI:30616"/>
        <dbReference type="ChEBI" id="CHEBI:43474"/>
        <dbReference type="ChEBI" id="CHEBI:456216"/>
    </reaction>
    <physiologicalReaction direction="left-to-right" evidence="11">
        <dbReference type="Rhea" id="RHEA:13066"/>
    </physiologicalReaction>
</comment>
<dbReference type="Proteomes" id="UP000038010">
    <property type="component" value="Unassembled WGS sequence"/>
</dbReference>
<feature type="domain" description="AAA+ ATPase" evidence="13">
    <location>
        <begin position="278"/>
        <end position="410"/>
    </location>
</feature>
<reference evidence="15 16" key="1">
    <citation type="submission" date="2015-06" db="EMBL/GenBank/DDBJ databases">
        <title>Draft genome of the ant-associated black yeast Phialophora attae CBS 131958.</title>
        <authorList>
            <person name="Moreno L.F."/>
            <person name="Stielow B.J."/>
            <person name="de Hoog S."/>
            <person name="Vicente V.A."/>
            <person name="Weiss V.A."/>
            <person name="de Vries M."/>
            <person name="Cruz L.M."/>
            <person name="Souza E.M."/>
        </authorList>
    </citation>
    <scope>NUCLEOTIDE SEQUENCE [LARGE SCALE GENOMIC DNA]</scope>
    <source>
        <strain evidence="15 16">CBS 131958</strain>
    </source>
</reference>
<dbReference type="GO" id="GO:0005743">
    <property type="term" value="C:mitochondrial inner membrane"/>
    <property type="evidence" value="ECO:0007669"/>
    <property type="project" value="UniProtKB-SubCell"/>
</dbReference>
<evidence type="ECO:0000256" key="5">
    <source>
        <dbReference type="ARBA" id="ARBA00022792"/>
    </source>
</evidence>
<dbReference type="PROSITE" id="PS00674">
    <property type="entry name" value="AAA"/>
    <property type="match status" value="1"/>
</dbReference>
<keyword evidence="7 12" id="KW-0067">ATP-binding</keyword>